<accession>A0A1I5AXJ8</accession>
<evidence type="ECO:0000256" key="1">
    <source>
        <dbReference type="ARBA" id="ARBA00004141"/>
    </source>
</evidence>
<comment type="subcellular location">
    <subcellularLocation>
        <location evidence="1">Membrane</location>
        <topology evidence="1">Multi-pass membrane protein</topology>
    </subcellularLocation>
</comment>
<reference evidence="6 7" key="1">
    <citation type="submission" date="2016-10" db="EMBL/GenBank/DDBJ databases">
        <authorList>
            <person name="de Groot N.N."/>
        </authorList>
    </citation>
    <scope>NUCLEOTIDE SEQUENCE [LARGE SCALE GENOMIC DNA]</scope>
    <source>
        <strain evidence="6 7">DSM 17794</strain>
    </source>
</reference>
<keyword evidence="2 5" id="KW-0812">Transmembrane</keyword>
<dbReference type="EMBL" id="FOVL01000012">
    <property type="protein sequence ID" value="SFN66959.1"/>
    <property type="molecule type" value="Genomic_DNA"/>
</dbReference>
<protein>
    <submittedName>
        <fullName evidence="6">Membrane protein required for colicin V production</fullName>
    </submittedName>
</protein>
<dbReference type="STRING" id="287099.SAMN05660413_02071"/>
<feature type="transmembrane region" description="Helical" evidence="5">
    <location>
        <begin position="101"/>
        <end position="122"/>
    </location>
</feature>
<keyword evidence="7" id="KW-1185">Reference proteome</keyword>
<dbReference type="RefSeq" id="WP_093409208.1">
    <property type="nucleotide sequence ID" value="NZ_FOVL01000012.1"/>
</dbReference>
<gene>
    <name evidence="6" type="ORF">SAMN05660413_02071</name>
</gene>
<evidence type="ECO:0000313" key="7">
    <source>
        <dbReference type="Proteomes" id="UP000199153"/>
    </source>
</evidence>
<dbReference type="Proteomes" id="UP000199153">
    <property type="component" value="Unassembled WGS sequence"/>
</dbReference>
<dbReference type="AlphaFoldDB" id="A0A1I5AXJ8"/>
<evidence type="ECO:0000256" key="5">
    <source>
        <dbReference type="SAM" id="Phobius"/>
    </source>
</evidence>
<organism evidence="6 7">
    <name type="scientific">Salegentibacter flavus</name>
    <dbReference type="NCBI Taxonomy" id="287099"/>
    <lineage>
        <taxon>Bacteria</taxon>
        <taxon>Pseudomonadati</taxon>
        <taxon>Bacteroidota</taxon>
        <taxon>Flavobacteriia</taxon>
        <taxon>Flavobacteriales</taxon>
        <taxon>Flavobacteriaceae</taxon>
        <taxon>Salegentibacter</taxon>
    </lineage>
</organism>
<dbReference type="Pfam" id="PF02674">
    <property type="entry name" value="Colicin_V"/>
    <property type="match status" value="1"/>
</dbReference>
<evidence type="ECO:0000256" key="3">
    <source>
        <dbReference type="ARBA" id="ARBA00022989"/>
    </source>
</evidence>
<evidence type="ECO:0000313" key="6">
    <source>
        <dbReference type="EMBL" id="SFN66959.1"/>
    </source>
</evidence>
<dbReference type="PANTHER" id="PTHR37306">
    <property type="entry name" value="COLICIN V PRODUCTION PROTEIN"/>
    <property type="match status" value="1"/>
</dbReference>
<dbReference type="InterPro" id="IPR003825">
    <property type="entry name" value="Colicin-V_CvpA"/>
</dbReference>
<dbReference type="PANTHER" id="PTHR37306:SF1">
    <property type="entry name" value="COLICIN V PRODUCTION PROTEIN"/>
    <property type="match status" value="1"/>
</dbReference>
<dbReference type="GO" id="GO:0016020">
    <property type="term" value="C:membrane"/>
    <property type="evidence" value="ECO:0007669"/>
    <property type="project" value="UniProtKB-SubCell"/>
</dbReference>
<keyword evidence="4 5" id="KW-0472">Membrane</keyword>
<dbReference type="GO" id="GO:0009403">
    <property type="term" value="P:toxin biosynthetic process"/>
    <property type="evidence" value="ECO:0007669"/>
    <property type="project" value="InterPro"/>
</dbReference>
<keyword evidence="3 5" id="KW-1133">Transmembrane helix</keyword>
<evidence type="ECO:0000256" key="4">
    <source>
        <dbReference type="ARBA" id="ARBA00023136"/>
    </source>
</evidence>
<feature type="transmembrane region" description="Helical" evidence="5">
    <location>
        <begin position="29"/>
        <end position="49"/>
    </location>
</feature>
<name>A0A1I5AXJ8_9FLAO</name>
<evidence type="ECO:0000256" key="2">
    <source>
        <dbReference type="ARBA" id="ARBA00022692"/>
    </source>
</evidence>
<sequence length="181" mass="20051">MNTIDIVLALILLYGLVRGFFRGLLAEVASLVGIVVGIYGAIHFSYLLADFFSENMGWDTQYVNLIAFAITFVLIVFFISLAGRVLTKIAAFAALGLVNKFLGGAFGLIKVAFLASVVIMFFKATNEEIDIISEESLERSVLYEPIESIAPMLLPSILREAEKRDILEDFDEITKKTEARN</sequence>
<proteinExistence type="predicted"/>
<feature type="transmembrane region" description="Helical" evidence="5">
    <location>
        <begin position="61"/>
        <end position="81"/>
    </location>
</feature>
<dbReference type="OrthoDB" id="9799585at2"/>